<organism evidence="3 4">
    <name type="scientific">Ficus carica</name>
    <name type="common">Common fig</name>
    <dbReference type="NCBI Taxonomy" id="3494"/>
    <lineage>
        <taxon>Eukaryota</taxon>
        <taxon>Viridiplantae</taxon>
        <taxon>Streptophyta</taxon>
        <taxon>Embryophyta</taxon>
        <taxon>Tracheophyta</taxon>
        <taxon>Spermatophyta</taxon>
        <taxon>Magnoliopsida</taxon>
        <taxon>eudicotyledons</taxon>
        <taxon>Gunneridae</taxon>
        <taxon>Pentapetalae</taxon>
        <taxon>rosids</taxon>
        <taxon>fabids</taxon>
        <taxon>Rosales</taxon>
        <taxon>Moraceae</taxon>
        <taxon>Ficeae</taxon>
        <taxon>Ficus</taxon>
    </lineage>
</organism>
<dbReference type="InterPro" id="IPR015410">
    <property type="entry name" value="DUF1985"/>
</dbReference>
<dbReference type="Proteomes" id="UP001187192">
    <property type="component" value="Unassembled WGS sequence"/>
</dbReference>
<reference evidence="3" key="1">
    <citation type="submission" date="2023-07" db="EMBL/GenBank/DDBJ databases">
        <title>draft genome sequence of fig (Ficus carica).</title>
        <authorList>
            <person name="Takahashi T."/>
            <person name="Nishimura K."/>
        </authorList>
    </citation>
    <scope>NUCLEOTIDE SEQUENCE</scope>
</reference>
<proteinExistence type="predicted"/>
<dbReference type="PANTHER" id="PTHR48449">
    <property type="entry name" value="DUF1985 DOMAIN-CONTAINING PROTEIN"/>
    <property type="match status" value="1"/>
</dbReference>
<feature type="coiled-coil region" evidence="1">
    <location>
        <begin position="422"/>
        <end position="457"/>
    </location>
</feature>
<dbReference type="EMBL" id="BTGU01011385">
    <property type="protein sequence ID" value="GMN71500.1"/>
    <property type="molecule type" value="Genomic_DNA"/>
</dbReference>
<name>A0AA88EEA4_FICCA</name>
<protein>
    <recommendedName>
        <fullName evidence="2">DUF1985 domain-containing protein</fullName>
    </recommendedName>
</protein>
<comment type="caution">
    <text evidence="3">The sequence shown here is derived from an EMBL/GenBank/DDBJ whole genome shotgun (WGS) entry which is preliminary data.</text>
</comment>
<feature type="domain" description="DUF1985" evidence="2">
    <location>
        <begin position="85"/>
        <end position="190"/>
    </location>
</feature>
<evidence type="ECO:0000313" key="3">
    <source>
        <dbReference type="EMBL" id="GMN71500.1"/>
    </source>
</evidence>
<gene>
    <name evidence="3" type="ORF">TIFTF001_052690</name>
</gene>
<dbReference type="PANTHER" id="PTHR48449:SF1">
    <property type="entry name" value="DUF1985 DOMAIN-CONTAINING PROTEIN"/>
    <property type="match status" value="1"/>
</dbReference>
<dbReference type="AlphaFoldDB" id="A0AA88EEA4"/>
<keyword evidence="4" id="KW-1185">Reference proteome</keyword>
<dbReference type="Pfam" id="PF09331">
    <property type="entry name" value="DUF1985"/>
    <property type="match status" value="1"/>
</dbReference>
<evidence type="ECO:0000259" key="2">
    <source>
        <dbReference type="Pfam" id="PF09331"/>
    </source>
</evidence>
<evidence type="ECO:0000256" key="1">
    <source>
        <dbReference type="SAM" id="Coils"/>
    </source>
</evidence>
<sequence length="490" mass="56027">MNINSSNEEVDEEEPDMSRMVLTSEIKELPPLILEEYFSAKVTIRSKMAILEEIQIWLTEEEKTVFRSYPQLGHFIDLPIGGAFSGLYTGGGPSEDEIKTQEQNDELKNKYWPTKKGVSLADVAQKLKELSVTKVRTDDRVKLAFLYMVAGFLMSSDSKKVVNPSWLQYANDLNFFTQYPWGNIWAFEAMPKLGEMLANKLALNEKNKNRPRCLRWQIVKNPIGTSFERCLEAMRYPEFTVRPTLNSTSKERQRDYYLRMERREDCSDDVIDGLTKLLEGDVILCSVADCDQRYNELRSSHITRDPAMHSRSFPVSSAHEQMIRSSTPVVYHRQHPMPTSPTFLDPATASTSFPTIPTMFEPIQASLPRDEQTHGPRPTFSTHFGPQTDYAMPTASTPTLESLMHYIDRRIGEHETHIKSMLANHEAAMMQKMEEINKAMEENNKTIMEKIETAMAMHKEPRSGGVNVEFERVFSPGVGTRYSGGDNFDC</sequence>
<accession>A0AA88EEA4</accession>
<keyword evidence="1" id="KW-0175">Coiled coil</keyword>
<evidence type="ECO:0000313" key="4">
    <source>
        <dbReference type="Proteomes" id="UP001187192"/>
    </source>
</evidence>